<feature type="domain" description="EthD" evidence="1">
    <location>
        <begin position="12"/>
        <end position="54"/>
    </location>
</feature>
<proteinExistence type="predicted"/>
<sequence length="96" mass="10810">MIKMIFCLHRLPGLSREDFQLYWRERHAPLVQEVAPILRIRRYVQSHSFTHAAIAGRKTSSLGDASGFPEPIFAGRFYERAVGPIASVTRPIGTAS</sequence>
<dbReference type="RefSeq" id="WP_083956766.1">
    <property type="nucleotide sequence ID" value="NZ_JBHIWA010000035.1"/>
</dbReference>
<protein>
    <submittedName>
        <fullName evidence="2">Ethyl tert-butyl ether degradation protein EthD</fullName>
    </submittedName>
</protein>
<dbReference type="Gene3D" id="3.30.70.100">
    <property type="match status" value="1"/>
</dbReference>
<dbReference type="SUPFAM" id="SSF54909">
    <property type="entry name" value="Dimeric alpha+beta barrel"/>
    <property type="match status" value="1"/>
</dbReference>
<accession>A0A2A4I732</accession>
<comment type="caution">
    <text evidence="2">The sequence shown here is derived from an EMBL/GenBank/DDBJ whole genome shotgun (WGS) entry which is preliminary data.</text>
</comment>
<dbReference type="GO" id="GO:0016491">
    <property type="term" value="F:oxidoreductase activity"/>
    <property type="evidence" value="ECO:0007669"/>
    <property type="project" value="InterPro"/>
</dbReference>
<evidence type="ECO:0000259" key="1">
    <source>
        <dbReference type="Pfam" id="PF07110"/>
    </source>
</evidence>
<keyword evidence="3" id="KW-1185">Reference proteome</keyword>
<reference evidence="2 3" key="1">
    <citation type="submission" date="2017-09" db="EMBL/GenBank/DDBJ databases">
        <title>Sphingomonas adhaesiva DSM 7418, whole genome shotgun sequence.</title>
        <authorList>
            <person name="Feng G."/>
            <person name="Zhu H."/>
        </authorList>
    </citation>
    <scope>NUCLEOTIDE SEQUENCE [LARGE SCALE GENOMIC DNA]</scope>
    <source>
        <strain evidence="2 3">DSM 7418</strain>
    </source>
</reference>
<gene>
    <name evidence="2" type="ORF">COA07_10900</name>
</gene>
<dbReference type="Pfam" id="PF07110">
    <property type="entry name" value="EthD"/>
    <property type="match status" value="1"/>
</dbReference>
<dbReference type="InterPro" id="IPR009799">
    <property type="entry name" value="EthD_dom"/>
</dbReference>
<evidence type="ECO:0000313" key="3">
    <source>
        <dbReference type="Proteomes" id="UP000218323"/>
    </source>
</evidence>
<dbReference type="Proteomes" id="UP000218323">
    <property type="component" value="Unassembled WGS sequence"/>
</dbReference>
<evidence type="ECO:0000313" key="2">
    <source>
        <dbReference type="EMBL" id="PCG14285.1"/>
    </source>
</evidence>
<dbReference type="AlphaFoldDB" id="A0A2A4I732"/>
<dbReference type="EMBL" id="NWVC01000004">
    <property type="protein sequence ID" value="PCG14285.1"/>
    <property type="molecule type" value="Genomic_DNA"/>
</dbReference>
<dbReference type="InterPro" id="IPR011008">
    <property type="entry name" value="Dimeric_a/b-barrel"/>
</dbReference>
<name>A0A2A4I732_9SPHN</name>
<organism evidence="2 3">
    <name type="scientific">Sphingomonas adhaesiva</name>
    <dbReference type="NCBI Taxonomy" id="28212"/>
    <lineage>
        <taxon>Bacteria</taxon>
        <taxon>Pseudomonadati</taxon>
        <taxon>Pseudomonadota</taxon>
        <taxon>Alphaproteobacteria</taxon>
        <taxon>Sphingomonadales</taxon>
        <taxon>Sphingomonadaceae</taxon>
        <taxon>Sphingomonas</taxon>
    </lineage>
</organism>